<evidence type="ECO:0000256" key="4">
    <source>
        <dbReference type="ARBA" id="ARBA00023242"/>
    </source>
</evidence>
<evidence type="ECO:0000259" key="5">
    <source>
        <dbReference type="SMART" id="SM00558"/>
    </source>
</evidence>
<name>A0A833VJ02_9POAL</name>
<organism evidence="6 7">
    <name type="scientific">Carex littledalei</name>
    <dbReference type="NCBI Taxonomy" id="544730"/>
    <lineage>
        <taxon>Eukaryota</taxon>
        <taxon>Viridiplantae</taxon>
        <taxon>Streptophyta</taxon>
        <taxon>Embryophyta</taxon>
        <taxon>Tracheophyta</taxon>
        <taxon>Spermatophyta</taxon>
        <taxon>Magnoliopsida</taxon>
        <taxon>Liliopsida</taxon>
        <taxon>Poales</taxon>
        <taxon>Cyperaceae</taxon>
        <taxon>Cyperoideae</taxon>
        <taxon>Cariceae</taxon>
        <taxon>Carex</taxon>
        <taxon>Carex subgen. Euthyceras</taxon>
    </lineage>
</organism>
<dbReference type="GO" id="GO:0032259">
    <property type="term" value="P:methylation"/>
    <property type="evidence" value="ECO:0007669"/>
    <property type="project" value="UniProtKB-KW"/>
</dbReference>
<keyword evidence="3" id="KW-0479">Metal-binding</keyword>
<dbReference type="Gene3D" id="2.60.120.650">
    <property type="entry name" value="Cupin"/>
    <property type="match status" value="1"/>
</dbReference>
<proteinExistence type="inferred from homology"/>
<accession>A0A833VJ02</accession>
<keyword evidence="7" id="KW-1185">Reference proteome</keyword>
<reference evidence="6" key="1">
    <citation type="submission" date="2020-01" db="EMBL/GenBank/DDBJ databases">
        <title>Genome sequence of Kobresia littledalei, the first chromosome-level genome in the family Cyperaceae.</title>
        <authorList>
            <person name="Qu G."/>
        </authorList>
    </citation>
    <scope>NUCLEOTIDE SEQUENCE</scope>
    <source>
        <strain evidence="6">C.B.Clarke</strain>
        <tissue evidence="6">Leaf</tissue>
    </source>
</reference>
<evidence type="ECO:0000256" key="1">
    <source>
        <dbReference type="ARBA" id="ARBA00004123"/>
    </source>
</evidence>
<dbReference type="SMART" id="SM00558">
    <property type="entry name" value="JmjC"/>
    <property type="match status" value="1"/>
</dbReference>
<comment type="subcellular location">
    <subcellularLocation>
        <location evidence="1">Nucleus</location>
    </subcellularLocation>
</comment>
<gene>
    <name evidence="6" type="ORF">FCM35_KLT15652</name>
</gene>
<evidence type="ECO:0000313" key="7">
    <source>
        <dbReference type="Proteomes" id="UP000623129"/>
    </source>
</evidence>
<sequence>MLDLLEHWSRGEPVVVRNLLRYSRLSWKPDDMWAAVKGVSTDPELASIWAIDCLSCFQVDIEPEVFFEGYKYDRLLPNLWPDMLKLKDWPTYNNFEDVLPWHCSEYIRSLPFQPYTNPKSGTLNLATFLPGDAPKPDLGPKSYIAYGFREELGRGDSVTKLHCEFVNILMHISAVDTSFEQESAIKHLKRKHREQDKMEFSENKGYTITTRAEKGEKNKKGETGIIHEANDRAETAGALWEIFRRDDGLSHGLWCNMLERPYLYLLAAPIKYSKSIGQCINLTNEFRQLPKNHRAKEDKLEAKYM</sequence>
<dbReference type="GO" id="GO:0008168">
    <property type="term" value="F:methyltransferase activity"/>
    <property type="evidence" value="ECO:0007669"/>
    <property type="project" value="UniProtKB-KW"/>
</dbReference>
<dbReference type="InterPro" id="IPR003347">
    <property type="entry name" value="JmjC_dom"/>
</dbReference>
<evidence type="ECO:0000256" key="2">
    <source>
        <dbReference type="ARBA" id="ARBA00006801"/>
    </source>
</evidence>
<dbReference type="GO" id="GO:0046872">
    <property type="term" value="F:metal ion binding"/>
    <property type="evidence" value="ECO:0007669"/>
    <property type="project" value="UniProtKB-KW"/>
</dbReference>
<dbReference type="OrthoDB" id="1667110at2759"/>
<dbReference type="AlphaFoldDB" id="A0A833VJ02"/>
<dbReference type="GO" id="GO:0031490">
    <property type="term" value="F:chromatin DNA binding"/>
    <property type="evidence" value="ECO:0007669"/>
    <property type="project" value="TreeGrafter"/>
</dbReference>
<dbReference type="GO" id="GO:0000118">
    <property type="term" value="C:histone deacetylase complex"/>
    <property type="evidence" value="ECO:0007669"/>
    <property type="project" value="TreeGrafter"/>
</dbReference>
<dbReference type="GO" id="GO:0003712">
    <property type="term" value="F:transcription coregulator activity"/>
    <property type="evidence" value="ECO:0007669"/>
    <property type="project" value="TreeGrafter"/>
</dbReference>
<keyword evidence="4" id="KW-0539">Nucleus</keyword>
<keyword evidence="6" id="KW-0489">Methyltransferase</keyword>
<dbReference type="PANTHER" id="PTHR12549:SF51">
    <property type="entry name" value="JMJC DOMAIN-CONTAINING PROTEIN"/>
    <property type="match status" value="1"/>
</dbReference>
<evidence type="ECO:0000256" key="3">
    <source>
        <dbReference type="ARBA" id="ARBA00022723"/>
    </source>
</evidence>
<dbReference type="InterPro" id="IPR045109">
    <property type="entry name" value="LSDs-like"/>
</dbReference>
<comment type="caution">
    <text evidence="6">The sequence shown here is derived from an EMBL/GenBank/DDBJ whole genome shotgun (WGS) entry which is preliminary data.</text>
</comment>
<comment type="similarity">
    <text evidence="2">Belongs to the JARID1 histone demethylase family.</text>
</comment>
<dbReference type="GO" id="GO:0000785">
    <property type="term" value="C:chromatin"/>
    <property type="evidence" value="ECO:0007669"/>
    <property type="project" value="TreeGrafter"/>
</dbReference>
<evidence type="ECO:0000313" key="6">
    <source>
        <dbReference type="EMBL" id="KAF3339881.1"/>
    </source>
</evidence>
<feature type="domain" description="JmjC" evidence="5">
    <location>
        <begin position="99"/>
        <end position="287"/>
    </location>
</feature>
<dbReference type="GO" id="GO:0032454">
    <property type="term" value="F:histone H3K9 demethylase activity"/>
    <property type="evidence" value="ECO:0007669"/>
    <property type="project" value="InterPro"/>
</dbReference>
<protein>
    <submittedName>
        <fullName evidence="6">Lysine-specific demethylase JMJ25</fullName>
    </submittedName>
</protein>
<dbReference type="Proteomes" id="UP000623129">
    <property type="component" value="Unassembled WGS sequence"/>
</dbReference>
<keyword evidence="6" id="KW-0808">Transferase</keyword>
<dbReference type="GO" id="GO:0006357">
    <property type="term" value="P:regulation of transcription by RNA polymerase II"/>
    <property type="evidence" value="ECO:0007669"/>
    <property type="project" value="TreeGrafter"/>
</dbReference>
<dbReference type="EMBL" id="SWLB01000003">
    <property type="protein sequence ID" value="KAF3339881.1"/>
    <property type="molecule type" value="Genomic_DNA"/>
</dbReference>
<dbReference type="PANTHER" id="PTHR12549">
    <property type="entry name" value="JMJC DOMAIN-CONTAINING HISTONE DEMETHYLATION PROTEIN"/>
    <property type="match status" value="1"/>
</dbReference>